<feature type="transmembrane region" description="Helical" evidence="6">
    <location>
        <begin position="62"/>
        <end position="83"/>
    </location>
</feature>
<reference evidence="8" key="1">
    <citation type="submission" date="2022-03" db="EMBL/GenBank/DDBJ databases">
        <authorList>
            <person name="Alioto T."/>
            <person name="Alioto T."/>
            <person name="Gomez Garrido J."/>
        </authorList>
    </citation>
    <scope>NUCLEOTIDE SEQUENCE</scope>
</reference>
<keyword evidence="3 6" id="KW-1133">Transmembrane helix</keyword>
<evidence type="ECO:0000256" key="2">
    <source>
        <dbReference type="ARBA" id="ARBA00022692"/>
    </source>
</evidence>
<evidence type="ECO:0000256" key="3">
    <source>
        <dbReference type="ARBA" id="ARBA00022989"/>
    </source>
</evidence>
<evidence type="ECO:0000313" key="8">
    <source>
        <dbReference type="EMBL" id="CAH2324028.1"/>
    </source>
</evidence>
<evidence type="ECO:0000256" key="1">
    <source>
        <dbReference type="ARBA" id="ARBA00004141"/>
    </source>
</evidence>
<organism evidence="8 9">
    <name type="scientific">Pelobates cultripes</name>
    <name type="common">Western spadefoot toad</name>
    <dbReference type="NCBI Taxonomy" id="61616"/>
    <lineage>
        <taxon>Eukaryota</taxon>
        <taxon>Metazoa</taxon>
        <taxon>Chordata</taxon>
        <taxon>Craniata</taxon>
        <taxon>Vertebrata</taxon>
        <taxon>Euteleostomi</taxon>
        <taxon>Amphibia</taxon>
        <taxon>Batrachia</taxon>
        <taxon>Anura</taxon>
        <taxon>Pelobatoidea</taxon>
        <taxon>Pelobatidae</taxon>
        <taxon>Pelobates</taxon>
    </lineage>
</organism>
<dbReference type="EMBL" id="OW240923">
    <property type="protein sequence ID" value="CAH2324028.1"/>
    <property type="molecule type" value="Genomic_DNA"/>
</dbReference>
<evidence type="ECO:0000313" key="9">
    <source>
        <dbReference type="Proteomes" id="UP001295444"/>
    </source>
</evidence>
<evidence type="ECO:0000256" key="6">
    <source>
        <dbReference type="SAM" id="Phobius"/>
    </source>
</evidence>
<protein>
    <submittedName>
        <fullName evidence="8">MARVEL domain-containing 3 isoform X1</fullName>
    </submittedName>
</protein>
<feature type="domain" description="MARVEL" evidence="7">
    <location>
        <begin position="1"/>
        <end position="179"/>
    </location>
</feature>
<name>A0AAD1TI89_PELCU</name>
<sequence>MLEVILNALVLICIVSSYFVLSGFSSGLTSGGFGSGYYPFEGQELQQVRELDQQFTLLRAPLLYGGLTLCVVMGALTLGVLAAGSKHLLSLSWTWLLAEASFCLLASLGYGAAIGVFLHFALQINATDVCTRRERLYARNGLNWMNCDLAGTDGGAAAFGILLVLLYGASVILTFRAYREKKFYTNHDSNH</sequence>
<dbReference type="InterPro" id="IPR008253">
    <property type="entry name" value="Marvel"/>
</dbReference>
<accession>A0AAD1TI89</accession>
<evidence type="ECO:0000259" key="7">
    <source>
        <dbReference type="PROSITE" id="PS51225"/>
    </source>
</evidence>
<dbReference type="PROSITE" id="PS51225">
    <property type="entry name" value="MARVEL"/>
    <property type="match status" value="1"/>
</dbReference>
<keyword evidence="9" id="KW-1185">Reference proteome</keyword>
<keyword evidence="4 5" id="KW-0472">Membrane</keyword>
<dbReference type="Proteomes" id="UP001295444">
    <property type="component" value="Chromosome 12"/>
</dbReference>
<comment type="subcellular location">
    <subcellularLocation>
        <location evidence="1">Membrane</location>
        <topology evidence="1">Multi-pass membrane protein</topology>
    </subcellularLocation>
</comment>
<evidence type="ECO:0000256" key="5">
    <source>
        <dbReference type="PROSITE-ProRule" id="PRU00581"/>
    </source>
</evidence>
<feature type="transmembrane region" description="Helical" evidence="6">
    <location>
        <begin position="154"/>
        <end position="175"/>
    </location>
</feature>
<proteinExistence type="predicted"/>
<dbReference type="GO" id="GO:0016020">
    <property type="term" value="C:membrane"/>
    <property type="evidence" value="ECO:0007669"/>
    <property type="project" value="UniProtKB-SubCell"/>
</dbReference>
<keyword evidence="2 5" id="KW-0812">Transmembrane</keyword>
<evidence type="ECO:0000256" key="4">
    <source>
        <dbReference type="ARBA" id="ARBA00023136"/>
    </source>
</evidence>
<gene>
    <name evidence="8" type="ORF">PECUL_23A039538</name>
</gene>
<dbReference type="AlphaFoldDB" id="A0AAD1TI89"/>
<feature type="transmembrane region" description="Helical" evidence="6">
    <location>
        <begin position="95"/>
        <end position="122"/>
    </location>
</feature>